<keyword evidence="6" id="KW-0732">Signal</keyword>
<evidence type="ECO:0000256" key="6">
    <source>
        <dbReference type="SAM" id="SignalP"/>
    </source>
</evidence>
<organism evidence="7 8">
    <name type="scientific">Ideonella azotifigens</name>
    <dbReference type="NCBI Taxonomy" id="513160"/>
    <lineage>
        <taxon>Bacteria</taxon>
        <taxon>Pseudomonadati</taxon>
        <taxon>Pseudomonadota</taxon>
        <taxon>Betaproteobacteria</taxon>
        <taxon>Burkholderiales</taxon>
        <taxon>Sphaerotilaceae</taxon>
        <taxon>Ideonella</taxon>
    </lineage>
</organism>
<dbReference type="Gene3D" id="3.60.20.40">
    <property type="match status" value="1"/>
</dbReference>
<reference evidence="7 8" key="1">
    <citation type="journal article" date="2019" name="Int. J. Syst. Evol. Microbiol.">
        <title>The Global Catalogue of Microorganisms (GCM) 10K type strain sequencing project: providing services to taxonomists for standard genome sequencing and annotation.</title>
        <authorList>
            <consortium name="The Broad Institute Genomics Platform"/>
            <consortium name="The Broad Institute Genome Sequencing Center for Infectious Disease"/>
            <person name="Wu L."/>
            <person name="Ma J."/>
        </authorList>
    </citation>
    <scope>NUCLEOTIDE SEQUENCE [LARGE SCALE GENOMIC DNA]</scope>
    <source>
        <strain evidence="7 8">JCM 15503</strain>
    </source>
</reference>
<dbReference type="Proteomes" id="UP001500279">
    <property type="component" value="Unassembled WGS sequence"/>
</dbReference>
<dbReference type="SUPFAM" id="SSF56235">
    <property type="entry name" value="N-terminal nucleophile aminohydrolases (Ntn hydrolases)"/>
    <property type="match status" value="1"/>
</dbReference>
<feature type="signal peptide" evidence="6">
    <location>
        <begin position="1"/>
        <end position="27"/>
    </location>
</feature>
<dbReference type="EMBL" id="BAAAEW010000006">
    <property type="protein sequence ID" value="GAA0746651.1"/>
    <property type="molecule type" value="Genomic_DNA"/>
</dbReference>
<evidence type="ECO:0000256" key="2">
    <source>
        <dbReference type="ARBA" id="ARBA00022679"/>
    </source>
</evidence>
<dbReference type="PRINTS" id="PR01210">
    <property type="entry name" value="GGTRANSPTASE"/>
</dbReference>
<dbReference type="RefSeq" id="WP_231011215.1">
    <property type="nucleotide sequence ID" value="NZ_BAAAEW010000006.1"/>
</dbReference>
<dbReference type="PANTHER" id="PTHR43199:SF1">
    <property type="entry name" value="GLUTATHIONE HYDROLASE PROENZYME"/>
    <property type="match status" value="1"/>
</dbReference>
<accession>A0ABN1JU38</accession>
<keyword evidence="2" id="KW-0808">Transferase</keyword>
<dbReference type="Gene3D" id="1.10.246.130">
    <property type="match status" value="1"/>
</dbReference>
<evidence type="ECO:0000256" key="4">
    <source>
        <dbReference type="ARBA" id="ARBA00023145"/>
    </source>
</evidence>
<protein>
    <submittedName>
        <fullName evidence="7">Gamma-glutamyltransferase</fullName>
    </submittedName>
</protein>
<dbReference type="InterPro" id="IPR029055">
    <property type="entry name" value="Ntn_hydrolases_N"/>
</dbReference>
<dbReference type="Pfam" id="PF01019">
    <property type="entry name" value="G_glu_transpept"/>
    <property type="match status" value="1"/>
</dbReference>
<keyword evidence="4" id="KW-0865">Zymogen</keyword>
<evidence type="ECO:0000256" key="5">
    <source>
        <dbReference type="SAM" id="MobiDB-lite"/>
    </source>
</evidence>
<dbReference type="PROSITE" id="PS00462">
    <property type="entry name" value="G_GLU_TRANSPEPTIDASE"/>
    <property type="match status" value="1"/>
</dbReference>
<comment type="similarity">
    <text evidence="1">Belongs to the gamma-glutamyltransferase family.</text>
</comment>
<gene>
    <name evidence="7" type="primary">ggt_2</name>
    <name evidence="7" type="ORF">GCM10009107_14420</name>
</gene>
<proteinExistence type="inferred from homology"/>
<feature type="chain" id="PRO_5045625855" evidence="6">
    <location>
        <begin position="28"/>
        <end position="622"/>
    </location>
</feature>
<evidence type="ECO:0000256" key="1">
    <source>
        <dbReference type="ARBA" id="ARBA00009381"/>
    </source>
</evidence>
<feature type="region of interest" description="Disordered" evidence="5">
    <location>
        <begin position="407"/>
        <end position="430"/>
    </location>
</feature>
<dbReference type="InterPro" id="IPR043137">
    <property type="entry name" value="GGT_ssub_C"/>
</dbReference>
<dbReference type="InterPro" id="IPR043138">
    <property type="entry name" value="GGT_lsub"/>
</dbReference>
<evidence type="ECO:0000256" key="3">
    <source>
        <dbReference type="ARBA" id="ARBA00022801"/>
    </source>
</evidence>
<evidence type="ECO:0000313" key="7">
    <source>
        <dbReference type="EMBL" id="GAA0746651.1"/>
    </source>
</evidence>
<keyword evidence="3" id="KW-0378">Hydrolase</keyword>
<feature type="region of interest" description="Disordered" evidence="5">
    <location>
        <begin position="483"/>
        <end position="509"/>
    </location>
</feature>
<keyword evidence="8" id="KW-1185">Reference proteome</keyword>
<comment type="caution">
    <text evidence="7">The sequence shown here is derived from an EMBL/GenBank/DDBJ whole genome shotgun (WGS) entry which is preliminary data.</text>
</comment>
<dbReference type="InterPro" id="IPR055262">
    <property type="entry name" value="GGT_CS"/>
</dbReference>
<sequence length="622" mass="65448">MSASRLPLFKPSVGGLLLSLLASVAAAKAPVPVLPALAASEAAPLVMPEAATGFTAKPGWYYPHAAVAAANPLAADAGARMLREGGSAADAAIAVQMVLGLVEPQSSGLGGGGFLLYWDGKQVQAWDGRETAPAAADEKLFLKPDGQSMNMGEAVPGGRAVGVPGVLRMLEAVHREHGKLPWARLFQPAIELAEAGFELTPRPVALLAEAEAAKRDPAARAFYYQPGPPGADPQPWPVGHRLRNPALAEILRRIAKEGSAAFYQGPVAADLVRRVRSHPSNPGRITEADLAAYQPVKREALCTDWRAVWRVCGVPPPSSGHIAMMQILGLLDELPPLTGSALGADGLPQPAFLHRYAEASRLAFADRAQFLGDPAFVAAPSGGWQSLLAPAYLRQRALLIGERAATSPVAAGRPGDERGAYAPQPEQPEYGTSHISIVDAQGNAVSFTTTVEASFGTGLLADGGTGLPGGYILNNQLTDFSFRPTDAQGRPVANRVQPGKRPRSSMSPTLVFDRRDGRLQLSTGAAGGGVIIHYTAKMLLGMLAWDLDPQQAANLPNFGNFNSASTLLEAGRFPSATVQALTQRGQQIQQVELTSGIQALQRRKDGWLGGADPRREGEVRGD</sequence>
<dbReference type="InterPro" id="IPR051792">
    <property type="entry name" value="GGT_bact"/>
</dbReference>
<name>A0ABN1JU38_9BURK</name>
<evidence type="ECO:0000313" key="8">
    <source>
        <dbReference type="Proteomes" id="UP001500279"/>
    </source>
</evidence>
<dbReference type="PANTHER" id="PTHR43199">
    <property type="entry name" value="GLUTATHIONE HYDROLASE"/>
    <property type="match status" value="1"/>
</dbReference>